<name>Q4S6R6_TETNG</name>
<dbReference type="Gene3D" id="3.30.160.780">
    <property type="match status" value="1"/>
</dbReference>
<feature type="coiled-coil region" evidence="10">
    <location>
        <begin position="1457"/>
        <end position="1554"/>
    </location>
</feature>
<evidence type="ECO:0000256" key="10">
    <source>
        <dbReference type="SAM" id="Coils"/>
    </source>
</evidence>
<dbReference type="GO" id="GO:0014704">
    <property type="term" value="C:intercalated disc"/>
    <property type="evidence" value="ECO:0007669"/>
    <property type="project" value="TreeGrafter"/>
</dbReference>
<keyword evidence="8 10" id="KW-0175">Coiled coil</keyword>
<dbReference type="PANTHER" id="PTHR23169:SF26">
    <property type="entry name" value="DESMOPLAKIN"/>
    <property type="match status" value="1"/>
</dbReference>
<evidence type="ECO:0000256" key="9">
    <source>
        <dbReference type="ARBA" id="ARBA00023136"/>
    </source>
</evidence>
<evidence type="ECO:0000256" key="7">
    <source>
        <dbReference type="ARBA" id="ARBA00022949"/>
    </source>
</evidence>
<dbReference type="InterPro" id="IPR043197">
    <property type="entry name" value="Plakin"/>
</dbReference>
<evidence type="ECO:0000256" key="8">
    <source>
        <dbReference type="ARBA" id="ARBA00023054"/>
    </source>
</evidence>
<dbReference type="Gene3D" id="1.20.58.60">
    <property type="match status" value="2"/>
</dbReference>
<evidence type="ECO:0000256" key="4">
    <source>
        <dbReference type="ARBA" id="ARBA00022475"/>
    </source>
</evidence>
<dbReference type="Pfam" id="PF18373">
    <property type="entry name" value="Spectrin_2"/>
    <property type="match status" value="1"/>
</dbReference>
<feature type="compositionally biased region" description="Polar residues" evidence="11">
    <location>
        <begin position="3155"/>
        <end position="3164"/>
    </location>
</feature>
<dbReference type="GO" id="GO:0005737">
    <property type="term" value="C:cytoplasm"/>
    <property type="evidence" value="ECO:0007669"/>
    <property type="project" value="TreeGrafter"/>
</dbReference>
<feature type="coiled-coil region" evidence="10">
    <location>
        <begin position="1036"/>
        <end position="1095"/>
    </location>
</feature>
<dbReference type="Pfam" id="PF17902">
    <property type="entry name" value="SH3_10"/>
    <property type="match status" value="1"/>
</dbReference>
<dbReference type="GO" id="GO:0005886">
    <property type="term" value="C:plasma membrane"/>
    <property type="evidence" value="ECO:0007669"/>
    <property type="project" value="UniProtKB-SubCell"/>
</dbReference>
<dbReference type="SUPFAM" id="SSF46966">
    <property type="entry name" value="Spectrin repeat"/>
    <property type="match status" value="2"/>
</dbReference>
<feature type="coiled-coil region" evidence="10">
    <location>
        <begin position="57"/>
        <end position="84"/>
    </location>
</feature>
<keyword evidence="9" id="KW-0472">Membrane</keyword>
<dbReference type="InterPro" id="IPR018159">
    <property type="entry name" value="Spectrin/alpha-actinin"/>
</dbReference>
<dbReference type="GO" id="GO:0045104">
    <property type="term" value="P:intermediate filament cytoskeleton organization"/>
    <property type="evidence" value="ECO:0007669"/>
    <property type="project" value="InterPro"/>
</dbReference>
<dbReference type="KEGG" id="tng:GSTEN00023158G001"/>
<comment type="similarity">
    <text evidence="3">Belongs to the plakin or cytolinker family.</text>
</comment>
<dbReference type="InterPro" id="IPR041573">
    <property type="entry name" value="Desmoplakin_Spectrin-like"/>
</dbReference>
<dbReference type="InterPro" id="IPR001101">
    <property type="entry name" value="Plectin_repeat"/>
</dbReference>
<dbReference type="SMART" id="SM00150">
    <property type="entry name" value="SPEC"/>
    <property type="match status" value="1"/>
</dbReference>
<dbReference type="GO" id="GO:0043588">
    <property type="term" value="P:skin development"/>
    <property type="evidence" value="ECO:0007669"/>
    <property type="project" value="TreeGrafter"/>
</dbReference>
<feature type="coiled-coil region" evidence="10">
    <location>
        <begin position="824"/>
        <end position="995"/>
    </location>
</feature>
<evidence type="ECO:0000256" key="2">
    <source>
        <dbReference type="ARBA" id="ARBA00004568"/>
    </source>
</evidence>
<evidence type="ECO:0000256" key="5">
    <source>
        <dbReference type="ARBA" id="ARBA00022553"/>
    </source>
</evidence>
<dbReference type="SMART" id="SM00250">
    <property type="entry name" value="PLEC"/>
    <property type="match status" value="29"/>
</dbReference>
<dbReference type="PANTHER" id="PTHR23169">
    <property type="entry name" value="ENVOPLAKIN"/>
    <property type="match status" value="1"/>
</dbReference>
<dbReference type="Pfam" id="PF21097">
    <property type="entry name" value="SR_plectin_7"/>
    <property type="match status" value="1"/>
</dbReference>
<dbReference type="GO" id="GO:0005198">
    <property type="term" value="F:structural molecule activity"/>
    <property type="evidence" value="ECO:0007669"/>
    <property type="project" value="TreeGrafter"/>
</dbReference>
<dbReference type="OrthoDB" id="8938928at2759"/>
<dbReference type="SUPFAM" id="SSF75399">
    <property type="entry name" value="Plakin repeat"/>
    <property type="match status" value="7"/>
</dbReference>
<feature type="non-terminal residue" evidence="14">
    <location>
        <position position="1"/>
    </location>
</feature>
<dbReference type="Pfam" id="PF00681">
    <property type="entry name" value="Plectin"/>
    <property type="match status" value="13"/>
</dbReference>
<dbReference type="FunFam" id="3.90.1290.10:FF:000001">
    <property type="entry name" value="Plectin a"/>
    <property type="match status" value="5"/>
</dbReference>
<evidence type="ECO:0000259" key="13">
    <source>
        <dbReference type="Pfam" id="PF18373"/>
    </source>
</evidence>
<proteinExistence type="inferred from homology"/>
<keyword evidence="4" id="KW-1003">Cell membrane</keyword>
<feature type="domain" description="Desmoplakin spectrin-like" evidence="13">
    <location>
        <begin position="293"/>
        <end position="370"/>
    </location>
</feature>
<accession>Q4S6R6</accession>
<evidence type="ECO:0000313" key="14">
    <source>
        <dbReference type="EMBL" id="CAG03666.1"/>
    </source>
</evidence>
<comment type="subcellular location">
    <subcellularLocation>
        <location evidence="2">Cell junction</location>
        <location evidence="2">Desmosome</location>
    </subcellularLocation>
    <subcellularLocation>
        <location evidence="1">Cell membrane</location>
    </subcellularLocation>
</comment>
<feature type="compositionally biased region" description="Basic residues" evidence="11">
    <location>
        <begin position="3178"/>
        <end position="3187"/>
    </location>
</feature>
<dbReference type="GO" id="GO:0030057">
    <property type="term" value="C:desmosome"/>
    <property type="evidence" value="ECO:0007669"/>
    <property type="project" value="UniProtKB-SubCell"/>
</dbReference>
<dbReference type="Gene3D" id="3.90.1290.10">
    <property type="entry name" value="Plakin repeat"/>
    <property type="match status" value="6"/>
</dbReference>
<feature type="coiled-coil region" evidence="10">
    <location>
        <begin position="1163"/>
        <end position="1375"/>
    </location>
</feature>
<feature type="non-terminal residue" evidence="14">
    <location>
        <position position="3187"/>
    </location>
</feature>
<dbReference type="Gene3D" id="2.30.30.40">
    <property type="entry name" value="SH3 Domains"/>
    <property type="match status" value="1"/>
</dbReference>
<evidence type="ECO:0000259" key="12">
    <source>
        <dbReference type="Pfam" id="PF17902"/>
    </source>
</evidence>
<keyword evidence="7" id="KW-0965">Cell junction</keyword>
<organism evidence="14">
    <name type="scientific">Tetraodon nigroviridis</name>
    <name type="common">Spotted green pufferfish</name>
    <name type="synonym">Chelonodon nigroviridis</name>
    <dbReference type="NCBI Taxonomy" id="99883"/>
    <lineage>
        <taxon>Eukaryota</taxon>
        <taxon>Metazoa</taxon>
        <taxon>Chordata</taxon>
        <taxon>Craniata</taxon>
        <taxon>Vertebrata</taxon>
        <taxon>Euteleostomi</taxon>
        <taxon>Actinopterygii</taxon>
        <taxon>Neopterygii</taxon>
        <taxon>Teleostei</taxon>
        <taxon>Neoteleostei</taxon>
        <taxon>Acanthomorphata</taxon>
        <taxon>Eupercaria</taxon>
        <taxon>Tetraodontiformes</taxon>
        <taxon>Tetradontoidea</taxon>
        <taxon>Tetraodontidae</taxon>
        <taxon>Tetraodon</taxon>
    </lineage>
</organism>
<dbReference type="FunFam" id="3.30.160.780:FF:000001">
    <property type="entry name" value="Plectin a"/>
    <property type="match status" value="1"/>
</dbReference>
<reference evidence="14" key="2">
    <citation type="submission" date="2004-02" db="EMBL/GenBank/DDBJ databases">
        <authorList>
            <consortium name="Genoscope"/>
            <consortium name="Whitehead Institute Centre for Genome Research"/>
        </authorList>
    </citation>
    <scope>NUCLEOTIDE SEQUENCE</scope>
</reference>
<feature type="coiled-coil region" evidence="10">
    <location>
        <begin position="127"/>
        <end position="186"/>
    </location>
</feature>
<dbReference type="InterPro" id="IPR035915">
    <property type="entry name" value="Plakin_repeat_sf"/>
</dbReference>
<dbReference type="CDD" id="cd00176">
    <property type="entry name" value="SPEC"/>
    <property type="match status" value="1"/>
</dbReference>
<dbReference type="GO" id="GO:0005882">
    <property type="term" value="C:intermediate filament"/>
    <property type="evidence" value="ECO:0007669"/>
    <property type="project" value="TreeGrafter"/>
</dbReference>
<evidence type="ECO:0000256" key="1">
    <source>
        <dbReference type="ARBA" id="ARBA00004236"/>
    </source>
</evidence>
<dbReference type="GO" id="GO:0042060">
    <property type="term" value="P:wound healing"/>
    <property type="evidence" value="ECO:0007669"/>
    <property type="project" value="TreeGrafter"/>
</dbReference>
<protein>
    <submittedName>
        <fullName evidence="14">(spotted green pufferfish) hypothetical protein</fullName>
    </submittedName>
</protein>
<dbReference type="Pfam" id="PF21019">
    <property type="entry name" value="Spectrin_3"/>
    <property type="match status" value="1"/>
</dbReference>
<dbReference type="InterPro" id="IPR041615">
    <property type="entry name" value="Desmoplakin_SH3"/>
</dbReference>
<dbReference type="EMBL" id="CAAE01014724">
    <property type="protein sequence ID" value="CAG03666.1"/>
    <property type="molecule type" value="Genomic_DNA"/>
</dbReference>
<feature type="coiled-coil region" evidence="10">
    <location>
        <begin position="378"/>
        <end position="412"/>
    </location>
</feature>
<feature type="domain" description="Desmoplakin SH3" evidence="12">
    <location>
        <begin position="193"/>
        <end position="258"/>
    </location>
</feature>
<dbReference type="GO" id="GO:0098609">
    <property type="term" value="P:cell-cell adhesion"/>
    <property type="evidence" value="ECO:0007669"/>
    <property type="project" value="TreeGrafter"/>
</dbReference>
<evidence type="ECO:0000256" key="3">
    <source>
        <dbReference type="ARBA" id="ARBA00009109"/>
    </source>
</evidence>
<comment type="caution">
    <text evidence="14">The sequence shown here is derived from an EMBL/GenBank/DDBJ whole genome shotgun (WGS) entry which is preliminary data.</text>
</comment>
<keyword evidence="6" id="KW-0677">Repeat</keyword>
<gene>
    <name evidence="14" type="ORF">GSTENG00023158001</name>
</gene>
<feature type="coiled-coil region" evidence="10">
    <location>
        <begin position="478"/>
        <end position="505"/>
    </location>
</feature>
<dbReference type="FunFam" id="3.90.1290.10:FF:000002">
    <property type="entry name" value="Plectin a"/>
    <property type="match status" value="1"/>
</dbReference>
<keyword evidence="5" id="KW-0597">Phosphoprotein</keyword>
<sequence>LQKMSFGRTQQLQELQQIMQEMSKEIMWVNDREEEELVFDWGDKNIDQYIPRKQESYSKLMSDLEVKERELNKLKAKADALLKSNHPASDKIEAYRDTLQTQWSWLLQITKCIDVHLKENAAYNQFFKEANDTYIKLQKEHETVRKKFTCNKNTSLEDLLQLLQRLERERERIKGNKRQVQHLVANSKNIVRLKPRNPEEKSSSPVIVKALCDFIQDQKVICKGNEAILKNNSQRSKWEVTGPGGLDMTVPSVCLIIPPPNPLSVGLANKNEQYYEAILSIWNQLYINAKSLIAWQYCILDIKRINSLTISMLAKMRPEEYRQIIKSLETHFEEFKVSSQDSQMFADEDKKSMEHQVNGAQTHYDQLVVQLPVYIAHQEQWEVQQVAAEEEAVRLEEERRRVETKKQVAKKESTTKKEVVKVIKTELPKKKVVVSSSLSDLHALRLRLEGAEGTLSQHVHICLGDDAVYDCGLKITQLESVLLDIDSMREEYQRLRERIVKELESMSDPDKVQFLRSEITIIDQRLAGLEGGSSAHLQRLRALRDLLESLSRAEDIVKVHEARLAEKETTSLTPSEVQDYVLTLKNIKAQLDQKKDVLASMETELAKVSHWTSQVGGAWPKCDMMLSRYTEQVGLLGDRWRRINGQIDTRLQDLQSYQPQLQRYQESSASFDNWIEATRRKQQSLQTTKIDNIQTLTDHINQQKGEAAVILCSAANCVKTTKLIKTTNFVLQDYESDLAAYTSGLETLLNIPIKRTMLKSPTVDLNQEVTDRKRGQTLFAWEVLTFCVTLSQAAQLQTRYMELLTMSADYYRFLGDLLKNMEELKIRNTKIDLLEEELHLLKENIQNSNAKNKALDDDLGRHKLELSQLRDNLLSVEEVKETTVLKCNAAKQSLDSTQSKLSELSDQVTRLSYMLEEEKRKRRLAEERYSHQQEEYDSVLRRRQKELETLSWSKMELEKNFANKEHEIELLRRQLDEGAEKVKELQAAMSKVRSQCLLEISKIKISYESQIQASHADMETLASQREEDTAAFRTQQDRLVAERGNLEEELRRLSSELEEQKKRAEEEVHHQRIAIAEEERRRGELEAQVEALMRQRDEDRRCHRDELDKITKSLKEKSDQVVYTTHNLEEETRRRRGEEERVGLLEKSLAQLQMKLTGSSVAAAQLEECKAELEKMSLDLERESKEKIWVKQSLRRTQGRMKDLQALRGSLENQVENLRKDNQEEVCRRRQIKAELEKTKLAISDYENKIAKLQQNQDRASVSEKRTEGEHLKLKEELERSLDKTRTSEAHVTRLRAEIRELQQQQVQEQARLEEANLRNEDLQRAVEEKRRALMETSCEVQRLQQLSASQTKEKLKLEEDLRAARQNAESLACRQGDEFSSRITSLELQLQASERSNIDHRSLVSELSSERESLQTQVTETSLSLHSLQSQHTEVVAERDALLLKLQWTGKDKDRLQKLEEELIQIKLTLESELRNKQTLMDENQRLKNEEGHWKNQYDGNQSLIRQYAADKEHLEMEKNSLRSDIEKLKRELRELEDRYKIQLTSIQNELREVIIVRQSMETELKKAREPPAVDASTLIFDGVRKSVTANQLLECGVLDKPTFNMLVNGHKTVPDVSLDKKINLKGSGAIAGVIVEGQNSLGSLNEPLYKMTFTEAKKENLLPPDSVDLLLDAQASTGHIIDPRANQKLTVEEACTQGVVDQEDKERLLAAEAAAVGYRCLGISKPLSVFQAMKKGLIDRTTTLRVLQAQESVGGILDPVLSVFLPKQAATDRYLLDEDIRHALSQKPELYLDPESEVGVTYMSMKRRCKVEPHTGLLLLPVSKKMDPSKLRFDGVRKPVTAKQLADCGVLDKLTLRDLEKGKLTVSEVSVEKSVNLKGTGPIAGIIVGSHGKMSLSEAKKRNLLSEESADLLLEAQAATGHIIDPRHGQKLTVEEACASGLVDFRDRDRLLEAEAAAVGYQDPSTAKPLAVFEAMRKGLVDRKTGLRLLQAQESAGGILDPNLSVFLPRNKAIERSIIDEEICHALNTRPEYYLDPDTELYTSYGALRKKCNTESHTSLIFLPVAERKDPSTLMFMGVRKPVSAKELFECGVLNKPTFNQLVKGEKSVPTVSEEKMLYLKGTGPIAGVVVGRRGKMALSEAKKQNLLPEASADLLLDAQAATGHIIEPNTNQKLTVEEACARGVVDITDKDRLLAAEAAAVGYKHHSSAKPLSVFEAFKKGLVDRRTGLRLLQAQEAVGGILDPNRSVFLPKDNAIRHNLLDVDLSHALKQSPAFYLDPETELNVSYRALIERCLTEPHTGLQLLPISEKTDPSKLLFDGVRKDVTAQQLLDCGVLDRLTFDQLVKGEKNVSEVAIDKKLFLKGTGSIAGVAAGPFGKMSFTEAKKQKMMSPESADLLLEAQAATGHLIDPRTNGKMTVKEACANGVMDPEDEPKLLVAEAAAMGYLDPHSGTILSAGQAVNKGLLNKDTALRLLQAQQSVGGILDPTLSVFLPKDIAINRGIIDEDLYGALNRYPQCYLDPDSQQATTYLSLKTKCKIDPNSGFLLLPEPEKPLTVQGLRGHVSVIDLVEANLLERHDIDRVREGWLTKQQIESSLYSYLRGSTCIAGVYTDQAMPIYRAMKEGLLQPYSALELLEAQAASGFIVDPVNNLYLTVTDAYTRNLFGPEFKGNLQAAEKAVTGYKEAGTDKTISLFQAIERGLVDKGRGMRLLEAQIASGGVIDPEHGHRVNMDVANRRGYFDEKMSKVLSVQSADYKGFLDPNTDENLTYAELKKRCITDKTTGLILLPILDESKKESTTKNTLRKRRVVIVDPETNRQMTIREAYDKGYIDSQTFLELAKQECEWEEITIVDPDGSTRFVIIDKKTEKKYDITELLEKRLISQSDLDRYRSQSITLNEFANIITKRTSAASAASSVTSVTSLSSSTSPVEFSSSSKTLETSGPLIIKSTSTSVPPGEQEPVGAIFDTENLQKISVTEALNCGLVDSVTAQRLLEAQACTGGIINPINGQKLGLQEASRLGIITEDMGSRLKPAQKAYFGFEDIKHKKKMSAAEAMKEMWLPYEAGQRFMEFQVVTGGLYDPEVKCRRTIQDALEMGWLDERTAHKLQDVAHHTKNLTCPKSKLKISYKEALDNCMVEQETGVKMLQASSVSSRGISSPYNVASAPGSSTGSRSGSRRSSRRSS</sequence>
<dbReference type="Gene3D" id="1.20.58.1060">
    <property type="match status" value="1"/>
</dbReference>
<feature type="region of interest" description="Disordered" evidence="11">
    <location>
        <begin position="3155"/>
        <end position="3187"/>
    </location>
</feature>
<feature type="coiled-coil region" evidence="10">
    <location>
        <begin position="543"/>
        <end position="604"/>
    </location>
</feature>
<evidence type="ECO:0000256" key="6">
    <source>
        <dbReference type="ARBA" id="ARBA00022737"/>
    </source>
</evidence>
<reference evidence="14" key="1">
    <citation type="journal article" date="2004" name="Nature">
        <title>Genome duplication in the teleost fish Tetraodon nigroviridis reveals the early vertebrate proto-karyotype.</title>
        <authorList>
            <person name="Jaillon O."/>
            <person name="Aury J.-M."/>
            <person name="Brunet F."/>
            <person name="Petit J.-L."/>
            <person name="Stange-Thomann N."/>
            <person name="Mauceli E."/>
            <person name="Bouneau L."/>
            <person name="Fischer C."/>
            <person name="Ozouf-Costaz C."/>
            <person name="Bernot A."/>
            <person name="Nicaud S."/>
            <person name="Jaffe D."/>
            <person name="Fisher S."/>
            <person name="Lutfalla G."/>
            <person name="Dossat C."/>
            <person name="Segurens B."/>
            <person name="Dasilva C."/>
            <person name="Salanoubat M."/>
            <person name="Levy M."/>
            <person name="Boudet N."/>
            <person name="Castellano S."/>
            <person name="Anthouard V."/>
            <person name="Jubin C."/>
            <person name="Castelli V."/>
            <person name="Katinka M."/>
            <person name="Vacherie B."/>
            <person name="Biemont C."/>
            <person name="Skalli Z."/>
            <person name="Cattolico L."/>
            <person name="Poulain J."/>
            <person name="De Berardinis V."/>
            <person name="Cruaud C."/>
            <person name="Duprat S."/>
            <person name="Brottier P."/>
            <person name="Coutanceau J.-P."/>
            <person name="Gouzy J."/>
            <person name="Parra G."/>
            <person name="Lardier G."/>
            <person name="Chapple C."/>
            <person name="McKernan K.J."/>
            <person name="McEwan P."/>
            <person name="Bosak S."/>
            <person name="Kellis M."/>
            <person name="Volff J.-N."/>
            <person name="Guigo R."/>
            <person name="Zody M.C."/>
            <person name="Mesirov J."/>
            <person name="Lindblad-Toh K."/>
            <person name="Birren B."/>
            <person name="Nusbaum C."/>
            <person name="Kahn D."/>
            <person name="Robinson-Rechavi M."/>
            <person name="Laudet V."/>
            <person name="Schachter V."/>
            <person name="Quetier F."/>
            <person name="Saurin W."/>
            <person name="Scarpelli C."/>
            <person name="Wincker P."/>
            <person name="Lander E.S."/>
            <person name="Weissenbach J."/>
            <person name="Roest Crollius H."/>
        </authorList>
    </citation>
    <scope>NUCLEOTIDE SEQUENCE [LARGE SCALE GENOMIC DNA]</scope>
</reference>
<evidence type="ECO:0000256" key="11">
    <source>
        <dbReference type="SAM" id="MobiDB-lite"/>
    </source>
</evidence>